<dbReference type="PANTHER" id="PTHR33571">
    <property type="entry name" value="SSL8005 PROTEIN"/>
    <property type="match status" value="1"/>
</dbReference>
<dbReference type="CDD" id="cd05403">
    <property type="entry name" value="NT_KNTase_like"/>
    <property type="match status" value="1"/>
</dbReference>
<keyword evidence="12" id="KW-1185">Reference proteome</keyword>
<dbReference type="Gene3D" id="3.30.460.10">
    <property type="entry name" value="Beta Polymerase, domain 2"/>
    <property type="match status" value="1"/>
</dbReference>
<dbReference type="RefSeq" id="WP_184171454.1">
    <property type="nucleotide sequence ID" value="NZ_JACHGF010000001.1"/>
</dbReference>
<dbReference type="InterPro" id="IPR043519">
    <property type="entry name" value="NT_sf"/>
</dbReference>
<dbReference type="Proteomes" id="UP000557307">
    <property type="component" value="Unassembled WGS sequence"/>
</dbReference>
<evidence type="ECO:0000256" key="1">
    <source>
        <dbReference type="ARBA" id="ARBA00001946"/>
    </source>
</evidence>
<dbReference type="EMBL" id="JACHGF010000001">
    <property type="protein sequence ID" value="MBB5282770.1"/>
    <property type="molecule type" value="Genomic_DNA"/>
</dbReference>
<keyword evidence="3" id="KW-0808">Transferase</keyword>
<keyword evidence="6" id="KW-0547">Nucleotide-binding</keyword>
<keyword evidence="7" id="KW-0067">ATP-binding</keyword>
<dbReference type="GO" id="GO:0016779">
    <property type="term" value="F:nucleotidyltransferase activity"/>
    <property type="evidence" value="ECO:0007669"/>
    <property type="project" value="UniProtKB-KW"/>
</dbReference>
<keyword evidence="5" id="KW-0479">Metal-binding</keyword>
<protein>
    <recommendedName>
        <fullName evidence="10">Polymerase nucleotidyl transferase domain-containing protein</fullName>
    </recommendedName>
</protein>
<dbReference type="SUPFAM" id="SSF81301">
    <property type="entry name" value="Nucleotidyltransferase"/>
    <property type="match status" value="1"/>
</dbReference>
<dbReference type="AlphaFoldDB" id="A0A840TRX4"/>
<evidence type="ECO:0000256" key="8">
    <source>
        <dbReference type="ARBA" id="ARBA00022842"/>
    </source>
</evidence>
<evidence type="ECO:0000256" key="2">
    <source>
        <dbReference type="ARBA" id="ARBA00022649"/>
    </source>
</evidence>
<keyword evidence="8" id="KW-0460">Magnesium</keyword>
<dbReference type="InterPro" id="IPR002934">
    <property type="entry name" value="Polymerase_NTP_transf_dom"/>
</dbReference>
<reference evidence="11 12" key="1">
    <citation type="submission" date="2020-08" db="EMBL/GenBank/DDBJ databases">
        <title>Genomic Encyclopedia of Type Strains, Phase IV (KMG-IV): sequencing the most valuable type-strain genomes for metagenomic binning, comparative biology and taxonomic classification.</title>
        <authorList>
            <person name="Goeker M."/>
        </authorList>
    </citation>
    <scope>NUCLEOTIDE SEQUENCE [LARGE SCALE GENOMIC DNA]</scope>
    <source>
        <strain evidence="11 12">DSM 105074</strain>
    </source>
</reference>
<comment type="cofactor">
    <cofactor evidence="1">
        <name>Mg(2+)</name>
        <dbReference type="ChEBI" id="CHEBI:18420"/>
    </cofactor>
</comment>
<gene>
    <name evidence="11" type="ORF">HNQ92_000891</name>
</gene>
<keyword evidence="2" id="KW-1277">Toxin-antitoxin system</keyword>
<dbReference type="InterPro" id="IPR052038">
    <property type="entry name" value="Type-VII_TA_antitoxin"/>
</dbReference>
<evidence type="ECO:0000259" key="10">
    <source>
        <dbReference type="Pfam" id="PF01909"/>
    </source>
</evidence>
<comment type="caution">
    <text evidence="11">The sequence shown here is derived from an EMBL/GenBank/DDBJ whole genome shotgun (WGS) entry which is preliminary data.</text>
</comment>
<sequence length="96" mass="11238">MNPTQEIETKIRAVKPYLQKEFGVKQIGYFGSFANGDYRADSDVDILVEFSGKIGWKFFDLKEYLESVVGRKIDLVTERSLKKQWKQAILKQVRYL</sequence>
<evidence type="ECO:0000256" key="4">
    <source>
        <dbReference type="ARBA" id="ARBA00022695"/>
    </source>
</evidence>
<dbReference type="Pfam" id="PF01909">
    <property type="entry name" value="NTP_transf_2"/>
    <property type="match status" value="1"/>
</dbReference>
<organism evidence="11 12">
    <name type="scientific">Rhabdobacter roseus</name>
    <dbReference type="NCBI Taxonomy" id="1655419"/>
    <lineage>
        <taxon>Bacteria</taxon>
        <taxon>Pseudomonadati</taxon>
        <taxon>Bacteroidota</taxon>
        <taxon>Cytophagia</taxon>
        <taxon>Cytophagales</taxon>
        <taxon>Cytophagaceae</taxon>
        <taxon>Rhabdobacter</taxon>
    </lineage>
</organism>
<evidence type="ECO:0000256" key="5">
    <source>
        <dbReference type="ARBA" id="ARBA00022723"/>
    </source>
</evidence>
<dbReference type="GO" id="GO:0005524">
    <property type="term" value="F:ATP binding"/>
    <property type="evidence" value="ECO:0007669"/>
    <property type="project" value="UniProtKB-KW"/>
</dbReference>
<evidence type="ECO:0000256" key="7">
    <source>
        <dbReference type="ARBA" id="ARBA00022840"/>
    </source>
</evidence>
<name>A0A840TRX4_9BACT</name>
<dbReference type="GO" id="GO:0046872">
    <property type="term" value="F:metal ion binding"/>
    <property type="evidence" value="ECO:0007669"/>
    <property type="project" value="UniProtKB-KW"/>
</dbReference>
<dbReference type="PANTHER" id="PTHR33571:SF14">
    <property type="entry name" value="PROTEIN ADENYLYLTRANSFERASE MJ0435-RELATED"/>
    <property type="match status" value="1"/>
</dbReference>
<evidence type="ECO:0000256" key="3">
    <source>
        <dbReference type="ARBA" id="ARBA00022679"/>
    </source>
</evidence>
<keyword evidence="4" id="KW-0548">Nucleotidyltransferase</keyword>
<feature type="domain" description="Polymerase nucleotidyl transferase" evidence="10">
    <location>
        <begin position="12"/>
        <end position="87"/>
    </location>
</feature>
<proteinExistence type="inferred from homology"/>
<evidence type="ECO:0000256" key="6">
    <source>
        <dbReference type="ARBA" id="ARBA00022741"/>
    </source>
</evidence>
<evidence type="ECO:0000313" key="11">
    <source>
        <dbReference type="EMBL" id="MBB5282770.1"/>
    </source>
</evidence>
<evidence type="ECO:0000256" key="9">
    <source>
        <dbReference type="ARBA" id="ARBA00038276"/>
    </source>
</evidence>
<evidence type="ECO:0000313" key="12">
    <source>
        <dbReference type="Proteomes" id="UP000557307"/>
    </source>
</evidence>
<accession>A0A840TRX4</accession>
<comment type="similarity">
    <text evidence="9">Belongs to the MntA antitoxin family.</text>
</comment>